<gene>
    <name evidence="1" type="ordered locus">RPC_1523</name>
</gene>
<accession>Q218V1</accession>
<reference evidence="1" key="1">
    <citation type="submission" date="2006-03" db="EMBL/GenBank/DDBJ databases">
        <title>Complete sequence of Rhodopseudomonas palustris BisB18.</title>
        <authorList>
            <consortium name="US DOE Joint Genome Institute"/>
            <person name="Copeland A."/>
            <person name="Lucas S."/>
            <person name="Lapidus A."/>
            <person name="Barry K."/>
            <person name="Detter J.C."/>
            <person name="Glavina del Rio T."/>
            <person name="Hammon N."/>
            <person name="Israni S."/>
            <person name="Dalin E."/>
            <person name="Tice H."/>
            <person name="Pitluck S."/>
            <person name="Chain P."/>
            <person name="Malfatti S."/>
            <person name="Shin M."/>
            <person name="Vergez L."/>
            <person name="Schmutz J."/>
            <person name="Larimer F."/>
            <person name="Land M."/>
            <person name="Hauser L."/>
            <person name="Pelletier D.A."/>
            <person name="Kyrpides N."/>
            <person name="Anderson I."/>
            <person name="Oda Y."/>
            <person name="Harwood C.S."/>
            <person name="Richardson P."/>
        </authorList>
    </citation>
    <scope>NUCLEOTIDE SEQUENCE [LARGE SCALE GENOMIC DNA]</scope>
    <source>
        <strain evidence="1">BisB18</strain>
    </source>
</reference>
<sequence length="255" mass="27612">MAGDPVVVKQSALTIEKIAIEVAQALVRVSAYEDTVRLSLPLLYPGGAMVGVEVSRLRDGFLVSDAGGARREAGLMGAERSFQRIAQDVAQRFGIRFDHHMMFDLDVAEVHLVPAVIAVANAAKTAVENAALHHAATEHADHRADLWDKLQTAYGAAAIAREPVRFQGSSESWDFDAGLQIEGKLALFEIVTPYANSVNSAVTKFLDVMDLGEEIAPKRIAVVTNPEKTPRLLVLGRTSRILPAESSAEQYRRAA</sequence>
<evidence type="ECO:0000313" key="1">
    <source>
        <dbReference type="EMBL" id="ABD87085.1"/>
    </source>
</evidence>
<proteinExistence type="predicted"/>
<evidence type="ECO:0008006" key="2">
    <source>
        <dbReference type="Google" id="ProtNLM"/>
    </source>
</evidence>
<dbReference type="eggNOG" id="ENOG50337QT">
    <property type="taxonomic scope" value="Bacteria"/>
</dbReference>
<dbReference type="KEGG" id="rpc:RPC_1523"/>
<dbReference type="HOGENOM" id="CLU_1089410_0_0_5"/>
<dbReference type="AlphaFoldDB" id="Q218V1"/>
<name>Q218V1_RHOPB</name>
<organism evidence="1">
    <name type="scientific">Rhodopseudomonas palustris (strain BisB18)</name>
    <dbReference type="NCBI Taxonomy" id="316056"/>
    <lineage>
        <taxon>Bacteria</taxon>
        <taxon>Pseudomonadati</taxon>
        <taxon>Pseudomonadota</taxon>
        <taxon>Alphaproteobacteria</taxon>
        <taxon>Hyphomicrobiales</taxon>
        <taxon>Nitrobacteraceae</taxon>
        <taxon>Rhodopseudomonas</taxon>
    </lineage>
</organism>
<protein>
    <recommendedName>
        <fullName evidence="2">DUF1828 domain-containing protein</fullName>
    </recommendedName>
</protein>
<dbReference type="EMBL" id="CP000301">
    <property type="protein sequence ID" value="ABD87085.1"/>
    <property type="molecule type" value="Genomic_DNA"/>
</dbReference>